<sequence>MQKDHFITSDGTRIDLIPGWYERKKSWPYGIQSLQEFADKCFDGTPDAYPKGYGFFVNKVVVFNYFREILNECFLGRDKFPMALDIGTGPGIQPRLLKAAGMCDEAWGIDILHRDTEFTDENTFEYLEEMNRTYQSRDKGKQQELANIMDFLNGQLGNWYPLPMLSTIFDPSRPHGLDKYVVDDFMTWDPPGGEKFDLITGIMCIEYFDERPLLKKVQSLLNPDGVFFVIVDYWHEVCGGSMQLPMDAPWLHCRLTREDLIRYYKEVRPGEAQAAETCIYFARSHLTPYDYNDAGIAAGMKLISARRSLLNNQTNVNVVNSNEGGMYEYFHGTITPQAKKVNPYFTPPDAFTQYLTLVFVKE</sequence>
<dbReference type="GO" id="GO:0008168">
    <property type="term" value="F:methyltransferase activity"/>
    <property type="evidence" value="ECO:0007669"/>
    <property type="project" value="UniProtKB-KW"/>
</dbReference>
<organism evidence="1 2">
    <name type="scientific">Desulfatibacillum alkenivorans DSM 16219</name>
    <dbReference type="NCBI Taxonomy" id="1121393"/>
    <lineage>
        <taxon>Bacteria</taxon>
        <taxon>Pseudomonadati</taxon>
        <taxon>Thermodesulfobacteriota</taxon>
        <taxon>Desulfobacteria</taxon>
        <taxon>Desulfobacterales</taxon>
        <taxon>Desulfatibacillaceae</taxon>
        <taxon>Desulfatibacillum</taxon>
    </lineage>
</organism>
<dbReference type="Pfam" id="PF13489">
    <property type="entry name" value="Methyltransf_23"/>
    <property type="match status" value="1"/>
</dbReference>
<dbReference type="OrthoDB" id="158614at2"/>
<name>A0A1M6M0R2_9BACT</name>
<accession>A0A1M6M0R2</accession>
<dbReference type="SUPFAM" id="SSF53335">
    <property type="entry name" value="S-adenosyl-L-methionine-dependent methyltransferases"/>
    <property type="match status" value="1"/>
</dbReference>
<gene>
    <name evidence="1" type="ORF">SAMN02745216_02242</name>
</gene>
<evidence type="ECO:0000313" key="1">
    <source>
        <dbReference type="EMBL" id="SHJ76994.1"/>
    </source>
</evidence>
<proteinExistence type="predicted"/>
<dbReference type="CDD" id="cd02440">
    <property type="entry name" value="AdoMet_MTases"/>
    <property type="match status" value="1"/>
</dbReference>
<protein>
    <submittedName>
        <fullName evidence="1">Methyltransferase domain-containing protein</fullName>
    </submittedName>
</protein>
<dbReference type="EMBL" id="FQZU01000011">
    <property type="protein sequence ID" value="SHJ76994.1"/>
    <property type="molecule type" value="Genomic_DNA"/>
</dbReference>
<keyword evidence="1" id="KW-0489">Methyltransferase</keyword>
<reference evidence="2" key="1">
    <citation type="submission" date="2016-11" db="EMBL/GenBank/DDBJ databases">
        <authorList>
            <person name="Varghese N."/>
            <person name="Submissions S."/>
        </authorList>
    </citation>
    <scope>NUCLEOTIDE SEQUENCE [LARGE SCALE GENOMIC DNA]</scope>
    <source>
        <strain evidence="2">DSM 16219</strain>
    </source>
</reference>
<dbReference type="RefSeq" id="WP_073475748.1">
    <property type="nucleotide sequence ID" value="NZ_FQZU01000011.1"/>
</dbReference>
<dbReference type="AlphaFoldDB" id="A0A1M6M0R2"/>
<keyword evidence="1" id="KW-0808">Transferase</keyword>
<keyword evidence="2" id="KW-1185">Reference proteome</keyword>
<evidence type="ECO:0000313" key="2">
    <source>
        <dbReference type="Proteomes" id="UP000183994"/>
    </source>
</evidence>
<dbReference type="Gene3D" id="3.40.50.150">
    <property type="entry name" value="Vaccinia Virus protein VP39"/>
    <property type="match status" value="1"/>
</dbReference>
<dbReference type="Proteomes" id="UP000183994">
    <property type="component" value="Unassembled WGS sequence"/>
</dbReference>
<dbReference type="InterPro" id="IPR029063">
    <property type="entry name" value="SAM-dependent_MTases_sf"/>
</dbReference>
<dbReference type="GO" id="GO:0032259">
    <property type="term" value="P:methylation"/>
    <property type="evidence" value="ECO:0007669"/>
    <property type="project" value="UniProtKB-KW"/>
</dbReference>